<organism evidence="1">
    <name type="scientific">bioreactor metagenome</name>
    <dbReference type="NCBI Taxonomy" id="1076179"/>
    <lineage>
        <taxon>unclassified sequences</taxon>
        <taxon>metagenomes</taxon>
        <taxon>ecological metagenomes</taxon>
    </lineage>
</organism>
<proteinExistence type="predicted"/>
<comment type="caution">
    <text evidence="1">The sequence shown here is derived from an EMBL/GenBank/DDBJ whole genome shotgun (WGS) entry which is preliminary data.</text>
</comment>
<name>A0A645ENQ9_9ZZZZ</name>
<reference evidence="1" key="1">
    <citation type="submission" date="2019-08" db="EMBL/GenBank/DDBJ databases">
        <authorList>
            <person name="Kucharzyk K."/>
            <person name="Murdoch R.W."/>
            <person name="Higgins S."/>
            <person name="Loffler F."/>
        </authorList>
    </citation>
    <scope>NUCLEOTIDE SEQUENCE</scope>
</reference>
<protein>
    <submittedName>
        <fullName evidence="1">Uncharacterized protein</fullName>
    </submittedName>
</protein>
<dbReference type="EMBL" id="VSSQ01048858">
    <property type="protein sequence ID" value="MPN02902.1"/>
    <property type="molecule type" value="Genomic_DNA"/>
</dbReference>
<accession>A0A645ENQ9</accession>
<sequence length="45" mass="4709">MLQARFAARGGAFSVMQQGGGMDDLQVGAFCPGKSLRHAVDTLNV</sequence>
<evidence type="ECO:0000313" key="1">
    <source>
        <dbReference type="EMBL" id="MPN02902.1"/>
    </source>
</evidence>
<gene>
    <name evidence="1" type="ORF">SDC9_150123</name>
</gene>
<dbReference type="AlphaFoldDB" id="A0A645ENQ9"/>